<dbReference type="PANTHER" id="PTHR11134">
    <property type="entry name" value="ADAPTOR COMPLEX SUBUNIT BETA FAMILY MEMBER"/>
    <property type="match status" value="1"/>
</dbReference>
<evidence type="ECO:0000256" key="4">
    <source>
        <dbReference type="ARBA" id="ARBA00022927"/>
    </source>
</evidence>
<evidence type="ECO:0000256" key="1">
    <source>
        <dbReference type="ARBA" id="ARBA00004308"/>
    </source>
</evidence>
<reference evidence="9" key="1">
    <citation type="submission" date="2020-05" db="EMBL/GenBank/DDBJ databases">
        <title>Phylogenomic resolution of chytrid fungi.</title>
        <authorList>
            <person name="Stajich J.E."/>
            <person name="Amses K."/>
            <person name="Simmons R."/>
            <person name="Seto K."/>
            <person name="Myers J."/>
            <person name="Bonds A."/>
            <person name="Quandt C.A."/>
            <person name="Barry K."/>
            <person name="Liu P."/>
            <person name="Grigoriev I."/>
            <person name="Longcore J.E."/>
            <person name="James T.Y."/>
        </authorList>
    </citation>
    <scope>NUCLEOTIDE SEQUENCE</scope>
    <source>
        <strain evidence="9">JEL0476</strain>
    </source>
</reference>
<dbReference type="InterPro" id="IPR011989">
    <property type="entry name" value="ARM-like"/>
</dbReference>
<keyword evidence="10" id="KW-1185">Reference proteome</keyword>
<feature type="domain" description="Beta-adaptin appendage C-terminal subdomain" evidence="8">
    <location>
        <begin position="1075"/>
        <end position="1150"/>
    </location>
</feature>
<dbReference type="Pfam" id="PF09066">
    <property type="entry name" value="B2-adapt-app_C"/>
    <property type="match status" value="1"/>
</dbReference>
<evidence type="ECO:0008006" key="11">
    <source>
        <dbReference type="Google" id="ProtNLM"/>
    </source>
</evidence>
<dbReference type="SUPFAM" id="SSF55711">
    <property type="entry name" value="Subdomain of clathrin and coatomer appendage domain"/>
    <property type="match status" value="1"/>
</dbReference>
<evidence type="ECO:0000259" key="7">
    <source>
        <dbReference type="Pfam" id="PF01602"/>
    </source>
</evidence>
<keyword evidence="4" id="KW-0653">Protein transport</keyword>
<dbReference type="InterPro" id="IPR013041">
    <property type="entry name" value="Clathrin_app_Ig-like_sf"/>
</dbReference>
<dbReference type="Proteomes" id="UP001211065">
    <property type="component" value="Unassembled WGS sequence"/>
</dbReference>
<dbReference type="Gene3D" id="2.60.40.1150">
    <property type="match status" value="1"/>
</dbReference>
<comment type="caution">
    <text evidence="9">The sequence shown here is derived from an EMBL/GenBank/DDBJ whole genome shotgun (WGS) entry which is preliminary data.</text>
</comment>
<gene>
    <name evidence="9" type="ORF">HK099_001341</name>
</gene>
<protein>
    <recommendedName>
        <fullName evidence="11">AP complex subunit beta</fullName>
    </recommendedName>
</protein>
<dbReference type="SUPFAM" id="SSF48371">
    <property type="entry name" value="ARM repeat"/>
    <property type="match status" value="1"/>
</dbReference>
<feature type="compositionally biased region" description="Polar residues" evidence="6">
    <location>
        <begin position="792"/>
        <end position="801"/>
    </location>
</feature>
<feature type="domain" description="Clathrin/coatomer adaptor adaptin-like N-terminal" evidence="7">
    <location>
        <begin position="64"/>
        <end position="514"/>
    </location>
</feature>
<evidence type="ECO:0000256" key="3">
    <source>
        <dbReference type="ARBA" id="ARBA00022448"/>
    </source>
</evidence>
<dbReference type="AlphaFoldDB" id="A0AAD5U3I7"/>
<comment type="subcellular location">
    <subcellularLocation>
        <location evidence="1">Endomembrane system</location>
    </subcellularLocation>
</comment>
<feature type="compositionally biased region" description="Low complexity" evidence="6">
    <location>
        <begin position="847"/>
        <end position="860"/>
    </location>
</feature>
<dbReference type="GO" id="GO:0006886">
    <property type="term" value="P:intracellular protein transport"/>
    <property type="evidence" value="ECO:0007669"/>
    <property type="project" value="InterPro"/>
</dbReference>
<evidence type="ECO:0000256" key="2">
    <source>
        <dbReference type="ARBA" id="ARBA00006613"/>
    </source>
</evidence>
<proteinExistence type="inferred from homology"/>
<evidence type="ECO:0000256" key="5">
    <source>
        <dbReference type="ARBA" id="ARBA00023136"/>
    </source>
</evidence>
<dbReference type="Gene3D" id="3.30.310.10">
    <property type="entry name" value="TATA-Binding Protein"/>
    <property type="match status" value="1"/>
</dbReference>
<accession>A0AAD5U3I7</accession>
<dbReference type="GO" id="GO:0016192">
    <property type="term" value="P:vesicle-mediated transport"/>
    <property type="evidence" value="ECO:0007669"/>
    <property type="project" value="InterPro"/>
</dbReference>
<comment type="similarity">
    <text evidence="2">Belongs to the adaptor complexes large subunit family.</text>
</comment>
<dbReference type="InterPro" id="IPR002553">
    <property type="entry name" value="Clathrin/coatomer_adapt-like_N"/>
</dbReference>
<evidence type="ECO:0000256" key="6">
    <source>
        <dbReference type="SAM" id="MobiDB-lite"/>
    </source>
</evidence>
<dbReference type="SUPFAM" id="SSF49348">
    <property type="entry name" value="Clathrin adaptor appendage domain"/>
    <property type="match status" value="1"/>
</dbReference>
<dbReference type="InterPro" id="IPR026739">
    <property type="entry name" value="AP_beta"/>
</dbReference>
<dbReference type="GO" id="GO:0012505">
    <property type="term" value="C:endomembrane system"/>
    <property type="evidence" value="ECO:0007669"/>
    <property type="project" value="UniProtKB-SubCell"/>
</dbReference>
<sequence length="1152" mass="128777">MHMPRKIQQLKTELTADKNDKKFKKKAVALKKIVANMTMGNDMSQLFSDVVACLSVQNLEVKKMDISDPNSLVRALSIRTMGYINVDKIILALTEPLLFSLEDHDPYVTKTAALAVAKLYFYDRDIVVNLGLLDKLRNLINHENPMVISNACAALIEIADRSESFGLTFDLIDAGKLVTALNDCSEWGQVYILEALMFVIPYDSNDAELLAERISPRLQHTNSAIILTATKVIIYLTNYISSDAVAESFFRKLGPPLVTLLHNTPEVQYVTLRNILLILQRYPPFLRNDVKVFFCKYNDPIYVKLTKLEVIFKLVTDKNINQVLPELAEYGLFLNLFNFSRYATEIDVDFVRRAVRSIGRCAIKIESSSDKCMEILIQLIETKISYIVQEAVIVIKDIFRKYPNRYESIIKTLCENLENLDEAEAKASIIWIIGQYSSRIDNAKELLELFMLTVKTDPAEVQSALLTAIVKLFIKRPTSGQELVPKILKWATEEVDNPDLRDRGYIYWRLLSSDPEAAKAIVLGEKPVITTETDIVDQPLLEELILHISTLASIYHKPASNFIGSFRPRILEPSPCLVVGRTFALIDEKTITEKKSQENFFNFDNPYHNGTSGELKSTEIMRGVGDFETTSDNIFGQGKGVVQTEKHNIEGFEQFFDQSFTKAVTGNKLSIEQGDYRNPLADLDPLGVLVDIPGSQTGNQQPVNQDFVQHPSTQYSVFQPLINQSLDVNFQSSYQSLPDSLPPIGSNLEKTKSPTQHLNSVIKTFESPNPLLLASPNNPFLSKEKGPVGPSPFQQKNTPEIPTSPIVDIKNDVVIDPFAFNNNLLKGAGSHSIRSSSPEYNAKKEPSSATSFSAQQATQAHKLNNHQTLNRAVPQNPAPISSFNSGSPSDFVISRKFNDSNLAQSVIPPDIFGLNKAENLLKPLILLSAAAGKGLEVKGNFARRGCQVFFDFILSNSSEIILSQFAMLFNKNSFSLAIEPTVNLHSLAPGATVERSLLVKNGGLPKSLMSPINNIQIALQTSIGILYFQSLIFMEVLFEEDGFLLPDIWIQGWQYAFANISEVESPNYMGFTFGSLHEIGKKLSLSNVFSVAQRVVDDVPILYTSVKIIDGTMFLSEIRFAVDFRSCVVATKSQMLEAIPEFHTSLQRLLRK</sequence>
<dbReference type="InterPro" id="IPR015151">
    <property type="entry name" value="B-adaptin_app_sub_C"/>
</dbReference>
<dbReference type="InterPro" id="IPR013037">
    <property type="entry name" value="Clathrin_b-adaptin_app_Ig-like"/>
</dbReference>
<feature type="region of interest" description="Disordered" evidence="6">
    <location>
        <begin position="778"/>
        <end position="804"/>
    </location>
</feature>
<dbReference type="EMBL" id="JADGJW010000137">
    <property type="protein sequence ID" value="KAJ3223250.1"/>
    <property type="molecule type" value="Genomic_DNA"/>
</dbReference>
<keyword evidence="3" id="KW-0813">Transport</keyword>
<dbReference type="Gene3D" id="1.25.10.10">
    <property type="entry name" value="Leucine-rich Repeat Variant"/>
    <property type="match status" value="1"/>
</dbReference>
<dbReference type="InterPro" id="IPR009028">
    <property type="entry name" value="Coatomer/calthrin_app_sub_C"/>
</dbReference>
<dbReference type="InterPro" id="IPR012295">
    <property type="entry name" value="TBP_dom_sf"/>
</dbReference>
<feature type="region of interest" description="Disordered" evidence="6">
    <location>
        <begin position="829"/>
        <end position="860"/>
    </location>
</feature>
<dbReference type="InterPro" id="IPR016024">
    <property type="entry name" value="ARM-type_fold"/>
</dbReference>
<evidence type="ECO:0000313" key="10">
    <source>
        <dbReference type="Proteomes" id="UP001211065"/>
    </source>
</evidence>
<organism evidence="9 10">
    <name type="scientific">Clydaea vesicula</name>
    <dbReference type="NCBI Taxonomy" id="447962"/>
    <lineage>
        <taxon>Eukaryota</taxon>
        <taxon>Fungi</taxon>
        <taxon>Fungi incertae sedis</taxon>
        <taxon>Chytridiomycota</taxon>
        <taxon>Chytridiomycota incertae sedis</taxon>
        <taxon>Chytridiomycetes</taxon>
        <taxon>Lobulomycetales</taxon>
        <taxon>Lobulomycetaceae</taxon>
        <taxon>Clydaea</taxon>
    </lineage>
</organism>
<keyword evidence="5" id="KW-0472">Membrane</keyword>
<dbReference type="GO" id="GO:0030131">
    <property type="term" value="C:clathrin adaptor complex"/>
    <property type="evidence" value="ECO:0007669"/>
    <property type="project" value="InterPro"/>
</dbReference>
<name>A0AAD5U3I7_9FUNG</name>
<dbReference type="Pfam" id="PF01602">
    <property type="entry name" value="Adaptin_N"/>
    <property type="match status" value="1"/>
</dbReference>
<evidence type="ECO:0000259" key="8">
    <source>
        <dbReference type="Pfam" id="PF09066"/>
    </source>
</evidence>
<evidence type="ECO:0000313" key="9">
    <source>
        <dbReference type="EMBL" id="KAJ3223250.1"/>
    </source>
</evidence>